<name>A0ABU3D8S6_9FLAO</name>
<evidence type="ECO:0000259" key="2">
    <source>
        <dbReference type="Pfam" id="PF08327"/>
    </source>
</evidence>
<comment type="caution">
    <text evidence="3">The sequence shown here is derived from an EMBL/GenBank/DDBJ whole genome shotgun (WGS) entry which is preliminary data.</text>
</comment>
<dbReference type="Pfam" id="PF08327">
    <property type="entry name" value="AHSA1"/>
    <property type="match status" value="1"/>
</dbReference>
<proteinExistence type="inferred from homology"/>
<evidence type="ECO:0000313" key="3">
    <source>
        <dbReference type="EMBL" id="MDT0677937.1"/>
    </source>
</evidence>
<gene>
    <name evidence="3" type="ORF">RM539_15240</name>
</gene>
<protein>
    <submittedName>
        <fullName evidence="3">SRPBCC domain-containing protein</fullName>
    </submittedName>
</protein>
<evidence type="ECO:0000256" key="1">
    <source>
        <dbReference type="ARBA" id="ARBA00006817"/>
    </source>
</evidence>
<evidence type="ECO:0000313" key="4">
    <source>
        <dbReference type="Proteomes" id="UP001262582"/>
    </source>
</evidence>
<feature type="domain" description="Activator of Hsp90 ATPase homologue 1/2-like C-terminal" evidence="2">
    <location>
        <begin position="13"/>
        <end position="139"/>
    </location>
</feature>
<organism evidence="3 4">
    <name type="scientific">Autumnicola musiva</name>
    <dbReference type="NCBI Taxonomy" id="3075589"/>
    <lineage>
        <taxon>Bacteria</taxon>
        <taxon>Pseudomonadati</taxon>
        <taxon>Bacteroidota</taxon>
        <taxon>Flavobacteriia</taxon>
        <taxon>Flavobacteriales</taxon>
        <taxon>Flavobacteriaceae</taxon>
        <taxon>Autumnicola</taxon>
    </lineage>
</organism>
<dbReference type="RefSeq" id="WP_311504277.1">
    <property type="nucleotide sequence ID" value="NZ_JAVRHK010000013.1"/>
</dbReference>
<dbReference type="Gene3D" id="3.30.530.20">
    <property type="match status" value="1"/>
</dbReference>
<dbReference type="CDD" id="cd07814">
    <property type="entry name" value="SRPBCC_CalC_Aha1-like"/>
    <property type="match status" value="1"/>
</dbReference>
<comment type="similarity">
    <text evidence="1">Belongs to the AHA1 family.</text>
</comment>
<dbReference type="InterPro" id="IPR013538">
    <property type="entry name" value="ASHA1/2-like_C"/>
</dbReference>
<dbReference type="Proteomes" id="UP001262582">
    <property type="component" value="Unassembled WGS sequence"/>
</dbReference>
<dbReference type="SUPFAM" id="SSF55961">
    <property type="entry name" value="Bet v1-like"/>
    <property type="match status" value="1"/>
</dbReference>
<sequence length="142" mass="16866">MSDTPLIKEFIYNVSIDKVWQALTSTNQMKIWYFPQLQKFEPKVGFKFQFEDDNAQYQKEWVVTRVVEGKALAHNWAYQGYSGNSEVIFELFSEKEKTTKLQVTQTGLGSFPDHPHFKRERFEWGWDHLLGENLKQLLEKNI</sequence>
<dbReference type="InterPro" id="IPR023393">
    <property type="entry name" value="START-like_dom_sf"/>
</dbReference>
<reference evidence="3 4" key="1">
    <citation type="submission" date="2023-09" db="EMBL/GenBank/DDBJ databases">
        <authorList>
            <person name="Rey-Velasco X."/>
        </authorList>
    </citation>
    <scope>NUCLEOTIDE SEQUENCE [LARGE SCALE GENOMIC DNA]</scope>
    <source>
        <strain evidence="3 4">F117</strain>
    </source>
</reference>
<keyword evidence="4" id="KW-1185">Reference proteome</keyword>
<accession>A0ABU3D8S6</accession>
<dbReference type="EMBL" id="JAVRHK010000013">
    <property type="protein sequence ID" value="MDT0677937.1"/>
    <property type="molecule type" value="Genomic_DNA"/>
</dbReference>